<organism evidence="1 2">
    <name type="scientific">Wuchereria bancrofti</name>
    <dbReference type="NCBI Taxonomy" id="6293"/>
    <lineage>
        <taxon>Eukaryota</taxon>
        <taxon>Metazoa</taxon>
        <taxon>Ecdysozoa</taxon>
        <taxon>Nematoda</taxon>
        <taxon>Chromadorea</taxon>
        <taxon>Rhabditida</taxon>
        <taxon>Spirurina</taxon>
        <taxon>Spiruromorpha</taxon>
        <taxon>Filarioidea</taxon>
        <taxon>Onchocercidae</taxon>
        <taxon>Wuchereria</taxon>
    </lineage>
</organism>
<dbReference type="AlphaFoldDB" id="A0AAF5PKX4"/>
<dbReference type="WBParaSite" id="mrna-Wban_02179">
    <property type="protein sequence ID" value="mrna-Wban_02179"/>
    <property type="gene ID" value="Wban_02179"/>
</dbReference>
<reference evidence="1" key="1">
    <citation type="submission" date="2015-03" db="EMBL/GenBank/DDBJ databases">
        <title>Wuchereria bancrofti Genome Sequencing Papua New Guinea Strain.</title>
        <authorList>
            <person name="Small S.T."/>
            <person name="Serre D."/>
            <person name="Zimmerman P.A."/>
        </authorList>
    </citation>
    <scope>NUCLEOTIDE SEQUENCE [LARGE SCALE GENOMIC DNA]</scope>
    <source>
        <strain evidence="1">pt0022</strain>
    </source>
</reference>
<accession>A0AAF5PKX4</accession>
<sequence length="71" mass="8142">MLTSDLLLINFLRWVLDLNSHFSQQSVLKLSAIIVVTDASMNMKSSLGKYLRQIGTEFLYSWSTTTDEEKI</sequence>
<proteinExistence type="predicted"/>
<protein>
    <submittedName>
        <fullName evidence="2">Uncharacterized protein</fullName>
    </submittedName>
</protein>
<dbReference type="Proteomes" id="UP000093561">
    <property type="component" value="Unassembled WGS sequence"/>
</dbReference>
<reference evidence="1" key="2">
    <citation type="journal article" date="2016" name="Mol. Ecol.">
        <title>Population genomics of the filarial nematode parasite Wuchereria bancrofti from mosquitoes.</title>
        <authorList>
            <person name="Small S.T."/>
            <person name="Reimer L.J."/>
            <person name="Tisch D.J."/>
            <person name="King C.L."/>
            <person name="Christensen B.M."/>
            <person name="Siba P.M."/>
            <person name="Kazura J.W."/>
            <person name="Serre D."/>
            <person name="Zimmerman P.A."/>
        </authorList>
    </citation>
    <scope>NUCLEOTIDE SEQUENCE</scope>
    <source>
        <strain evidence="1">pt0022</strain>
    </source>
</reference>
<evidence type="ECO:0000313" key="1">
    <source>
        <dbReference type="Proteomes" id="UP000093561"/>
    </source>
</evidence>
<name>A0AAF5PKX4_WUCBA</name>
<reference evidence="2" key="3">
    <citation type="submission" date="2024-02" db="UniProtKB">
        <authorList>
            <consortium name="WormBaseParasite"/>
        </authorList>
    </citation>
    <scope>IDENTIFICATION</scope>
    <source>
        <strain evidence="2">pt0022</strain>
    </source>
</reference>
<evidence type="ECO:0000313" key="2">
    <source>
        <dbReference type="WBParaSite" id="mrna-Wban_02179"/>
    </source>
</evidence>